<dbReference type="InterPro" id="IPR012291">
    <property type="entry name" value="CBM2_carb-bd_dom_sf"/>
</dbReference>
<keyword evidence="2" id="KW-0812">Transmembrane</keyword>
<gene>
    <name evidence="4" type="ORF">GCM10023176_24440</name>
</gene>
<dbReference type="SUPFAM" id="SSF49384">
    <property type="entry name" value="Carbohydrate-binding domain"/>
    <property type="match status" value="1"/>
</dbReference>
<dbReference type="Pfam" id="PF00553">
    <property type="entry name" value="CBM_2"/>
    <property type="match status" value="1"/>
</dbReference>
<comment type="caution">
    <text evidence="4">The sequence shown here is derived from an EMBL/GenBank/DDBJ whole genome shotgun (WGS) entry which is preliminary data.</text>
</comment>
<keyword evidence="2" id="KW-0472">Membrane</keyword>
<dbReference type="RefSeq" id="WP_346119053.1">
    <property type="nucleotide sequence ID" value="NZ_BAABGU010000011.1"/>
</dbReference>
<feature type="region of interest" description="Disordered" evidence="1">
    <location>
        <begin position="213"/>
        <end position="255"/>
    </location>
</feature>
<protein>
    <recommendedName>
        <fullName evidence="3">CBM2 domain-containing protein</fullName>
    </recommendedName>
</protein>
<evidence type="ECO:0000313" key="4">
    <source>
        <dbReference type="EMBL" id="GAA4568952.1"/>
    </source>
</evidence>
<feature type="transmembrane region" description="Helical" evidence="2">
    <location>
        <begin position="173"/>
        <end position="193"/>
    </location>
</feature>
<dbReference type="Gene3D" id="3.30.530.20">
    <property type="match status" value="1"/>
</dbReference>
<evidence type="ECO:0000313" key="5">
    <source>
        <dbReference type="Proteomes" id="UP001500307"/>
    </source>
</evidence>
<evidence type="ECO:0000256" key="1">
    <source>
        <dbReference type="SAM" id="MobiDB-lite"/>
    </source>
</evidence>
<keyword evidence="5" id="KW-1185">Reference proteome</keyword>
<evidence type="ECO:0000256" key="2">
    <source>
        <dbReference type="SAM" id="Phobius"/>
    </source>
</evidence>
<feature type="region of interest" description="Disordered" evidence="1">
    <location>
        <begin position="345"/>
        <end position="365"/>
    </location>
</feature>
<accession>A0ABP8SGN6</accession>
<dbReference type="Gene3D" id="2.60.40.290">
    <property type="match status" value="1"/>
</dbReference>
<feature type="domain" description="CBM2" evidence="3">
    <location>
        <begin position="252"/>
        <end position="361"/>
    </location>
</feature>
<sequence>MIEIDIAVDLSHPAHLVWRALTDRELVARWFTEVEAVAEGEGRLLFHTAELAGYDASVDAEVTERREPELLALRCDEAGRVTRLTCAIIPTAAGCRLAVREVLEHGRWPAEQRAGREQYYDQTLTGRLPAILDWLAFQQVDLRSAEPAATAELPVTVLPAGGAARAGRIRRPVLLAVLAGAVLATGLGVWAVLPAERPDAAATDPAPLRMPTVASATARPPRAAVPARPTPTAGARSARPSATATAAPSRVTTAPAPAATVTARYRTVSTRIFGYTGEVVVDNAGTTAVKDWTVVVTLSKGGTIASATGADWQQDGQDVTFTGPPVAAGRSRTFTFDVRDPDPLSKAPEACTMGDAPCAGATPAA</sequence>
<dbReference type="InterPro" id="IPR023393">
    <property type="entry name" value="START-like_dom_sf"/>
</dbReference>
<dbReference type="InterPro" id="IPR019587">
    <property type="entry name" value="Polyketide_cyclase/dehydratase"/>
</dbReference>
<dbReference type="Pfam" id="PF10604">
    <property type="entry name" value="Polyketide_cyc2"/>
    <property type="match status" value="1"/>
</dbReference>
<dbReference type="InterPro" id="IPR001919">
    <property type="entry name" value="CBD2"/>
</dbReference>
<dbReference type="CDD" id="cd07814">
    <property type="entry name" value="SRPBCC_CalC_Aha1-like"/>
    <property type="match status" value="1"/>
</dbReference>
<dbReference type="InterPro" id="IPR008965">
    <property type="entry name" value="CBM2/CBM3_carb-bd_dom_sf"/>
</dbReference>
<evidence type="ECO:0000259" key="3">
    <source>
        <dbReference type="PROSITE" id="PS51173"/>
    </source>
</evidence>
<dbReference type="EMBL" id="BAABGU010000011">
    <property type="protein sequence ID" value="GAA4568952.1"/>
    <property type="molecule type" value="Genomic_DNA"/>
</dbReference>
<name>A0ABP8SGN6_9ACTN</name>
<organism evidence="4 5">
    <name type="scientific">Micromonospora coerulea</name>
    <dbReference type="NCBI Taxonomy" id="47856"/>
    <lineage>
        <taxon>Bacteria</taxon>
        <taxon>Bacillati</taxon>
        <taxon>Actinomycetota</taxon>
        <taxon>Actinomycetes</taxon>
        <taxon>Micromonosporales</taxon>
        <taxon>Micromonosporaceae</taxon>
        <taxon>Micromonospora</taxon>
    </lineage>
</organism>
<keyword evidence="2" id="KW-1133">Transmembrane helix</keyword>
<proteinExistence type="predicted"/>
<dbReference type="PROSITE" id="PS51173">
    <property type="entry name" value="CBM2"/>
    <property type="match status" value="1"/>
</dbReference>
<dbReference type="SUPFAM" id="SSF55961">
    <property type="entry name" value="Bet v1-like"/>
    <property type="match status" value="1"/>
</dbReference>
<dbReference type="Proteomes" id="UP001500307">
    <property type="component" value="Unassembled WGS sequence"/>
</dbReference>
<dbReference type="SMART" id="SM00637">
    <property type="entry name" value="CBD_II"/>
    <property type="match status" value="1"/>
</dbReference>
<reference evidence="5" key="1">
    <citation type="journal article" date="2019" name="Int. J. Syst. Evol. Microbiol.">
        <title>The Global Catalogue of Microorganisms (GCM) 10K type strain sequencing project: providing services to taxonomists for standard genome sequencing and annotation.</title>
        <authorList>
            <consortium name="The Broad Institute Genomics Platform"/>
            <consortium name="The Broad Institute Genome Sequencing Center for Infectious Disease"/>
            <person name="Wu L."/>
            <person name="Ma J."/>
        </authorList>
    </citation>
    <scope>NUCLEOTIDE SEQUENCE [LARGE SCALE GENOMIC DNA]</scope>
    <source>
        <strain evidence="5">JCM 3175</strain>
    </source>
</reference>